<evidence type="ECO:0000313" key="2">
    <source>
        <dbReference type="EMBL" id="OQS55168.1"/>
    </source>
</evidence>
<feature type="signal peptide" evidence="1">
    <location>
        <begin position="1"/>
        <end position="17"/>
    </location>
</feature>
<sequence length="181" mass="21685">MFYTFYFLISIFIFKCAHNPNMYVRNNLEEHKDNENKEYPTDYIYFYNKKFDFYFTSDCFKNQEKINFGVDLIFIGTKIKSEEILKTTIIFENYARFQGTVELIQRKTGKKEFRPHKILMKGIIPKGTITLSFEWLLANSMEYLLKLKDDKDNSTSISYLSFKKICDQKFEYAPAKNFAEI</sequence>
<reference evidence="2 3" key="1">
    <citation type="journal article" date="2017" name="Environ. Microbiol.">
        <title>Decay of the glycolytic pathway and adaptation to intranuclear parasitism within Enterocytozoonidae microsporidia.</title>
        <authorList>
            <person name="Wiredu Boakye D."/>
            <person name="Jaroenlak P."/>
            <person name="Prachumwat A."/>
            <person name="Williams T.A."/>
            <person name="Bateman K.S."/>
            <person name="Itsathitphaisarn O."/>
            <person name="Sritunyalucksana K."/>
            <person name="Paszkiewicz K.H."/>
            <person name="Moore K.A."/>
            <person name="Stentiford G.D."/>
            <person name="Williams B.A."/>
        </authorList>
    </citation>
    <scope>NUCLEOTIDE SEQUENCE [LARGE SCALE GENOMIC DNA]</scope>
    <source>
        <strain evidence="2 3">TH1</strain>
    </source>
</reference>
<name>A0A1W0E7F8_9MICR</name>
<dbReference type="EMBL" id="MNPJ01000013">
    <property type="protein sequence ID" value="OQS55168.1"/>
    <property type="molecule type" value="Genomic_DNA"/>
</dbReference>
<evidence type="ECO:0000313" key="3">
    <source>
        <dbReference type="Proteomes" id="UP000192758"/>
    </source>
</evidence>
<proteinExistence type="predicted"/>
<dbReference type="AlphaFoldDB" id="A0A1W0E7F8"/>
<gene>
    <name evidence="2" type="ORF">EHP00_1549</name>
</gene>
<feature type="chain" id="PRO_5012890322" description="Lipoprotein" evidence="1">
    <location>
        <begin position="18"/>
        <end position="181"/>
    </location>
</feature>
<keyword evidence="1" id="KW-0732">Signal</keyword>
<organism evidence="2 3">
    <name type="scientific">Ecytonucleospora hepatopenaei</name>
    <dbReference type="NCBI Taxonomy" id="646526"/>
    <lineage>
        <taxon>Eukaryota</taxon>
        <taxon>Fungi</taxon>
        <taxon>Fungi incertae sedis</taxon>
        <taxon>Microsporidia</taxon>
        <taxon>Enterocytozoonidae</taxon>
        <taxon>Ecytonucleospora</taxon>
    </lineage>
</organism>
<keyword evidence="3" id="KW-1185">Reference proteome</keyword>
<accession>A0A1W0E7F8</accession>
<evidence type="ECO:0000256" key="1">
    <source>
        <dbReference type="SAM" id="SignalP"/>
    </source>
</evidence>
<evidence type="ECO:0008006" key="4">
    <source>
        <dbReference type="Google" id="ProtNLM"/>
    </source>
</evidence>
<dbReference type="VEuPathDB" id="MicrosporidiaDB:EHP00_1549"/>
<protein>
    <recommendedName>
        <fullName evidence="4">Lipoprotein</fullName>
    </recommendedName>
</protein>
<comment type="caution">
    <text evidence="2">The sequence shown here is derived from an EMBL/GenBank/DDBJ whole genome shotgun (WGS) entry which is preliminary data.</text>
</comment>
<dbReference type="Proteomes" id="UP000192758">
    <property type="component" value="Unassembled WGS sequence"/>
</dbReference>